<evidence type="ECO:0008006" key="2">
    <source>
        <dbReference type="Google" id="ProtNLM"/>
    </source>
</evidence>
<proteinExistence type="predicted"/>
<protein>
    <recommendedName>
        <fullName evidence="2">Hexosyltransferase</fullName>
    </recommendedName>
</protein>
<dbReference type="EnsemblMetazoa" id="AATE018099-RA">
    <property type="protein sequence ID" value="AATE018099-PA.1"/>
    <property type="gene ID" value="AATE018099"/>
</dbReference>
<name>A0A182JHB3_ANOAO</name>
<sequence length="277" mass="31645">MGWFEKFTLFCVILVITSLSLILIGSVELMHRLDDRINGDSLALLEELHTLRLQEVRTSTDLPLGAPSRPLLSIVIRSSRANYELRKTIRRTWAQEDYRLVHRFVLVPTNPSHGVASHTEPSVKGWLARHNRRATKQYAQYFLFVDETIFVNTRVLMKVLERTLPTKGFVLCAPRKGDPQNQTAPYDCDTSRPVLLSGDVVRNGPNKGLPPVHDGNRLHLSRRDTEAILHRQIADITRLVFFFSAPMDRLCSIRMPPTLIIQRLWEVVNGNFTSIDA</sequence>
<dbReference type="VEuPathDB" id="VectorBase:AATE018099"/>
<dbReference type="AlphaFoldDB" id="A0A182JHB3"/>
<accession>A0A182JHB3</accession>
<evidence type="ECO:0000313" key="1">
    <source>
        <dbReference type="EnsemblMetazoa" id="AATE018099-PA.1"/>
    </source>
</evidence>
<reference evidence="1" key="1">
    <citation type="submission" date="2022-08" db="UniProtKB">
        <authorList>
            <consortium name="EnsemblMetazoa"/>
        </authorList>
    </citation>
    <scope>IDENTIFICATION</scope>
    <source>
        <strain evidence="1">EBRO</strain>
    </source>
</reference>
<organism evidence="1">
    <name type="scientific">Anopheles atroparvus</name>
    <name type="common">European mosquito</name>
    <dbReference type="NCBI Taxonomy" id="41427"/>
    <lineage>
        <taxon>Eukaryota</taxon>
        <taxon>Metazoa</taxon>
        <taxon>Ecdysozoa</taxon>
        <taxon>Arthropoda</taxon>
        <taxon>Hexapoda</taxon>
        <taxon>Insecta</taxon>
        <taxon>Pterygota</taxon>
        <taxon>Neoptera</taxon>
        <taxon>Endopterygota</taxon>
        <taxon>Diptera</taxon>
        <taxon>Nematocera</taxon>
        <taxon>Culicoidea</taxon>
        <taxon>Culicidae</taxon>
        <taxon>Anophelinae</taxon>
        <taxon>Anopheles</taxon>
    </lineage>
</organism>